<dbReference type="RefSeq" id="WP_201849284.1">
    <property type="nucleotide sequence ID" value="NZ_JABBYC010000036.1"/>
</dbReference>
<organism evidence="2 3">
    <name type="scientific">Myceligenerans indicum</name>
    <dbReference type="NCBI Taxonomy" id="2593663"/>
    <lineage>
        <taxon>Bacteria</taxon>
        <taxon>Bacillati</taxon>
        <taxon>Actinomycetota</taxon>
        <taxon>Actinomycetes</taxon>
        <taxon>Micrococcales</taxon>
        <taxon>Promicromonosporaceae</taxon>
        <taxon>Myceligenerans</taxon>
    </lineage>
</organism>
<comment type="caution">
    <text evidence="2">The sequence shown here is derived from an EMBL/GenBank/DDBJ whole genome shotgun (WGS) entry which is preliminary data.</text>
</comment>
<keyword evidence="3" id="KW-1185">Reference proteome</keyword>
<protein>
    <submittedName>
        <fullName evidence="2">Peptidase S10</fullName>
    </submittedName>
</protein>
<dbReference type="Pfam" id="PF00450">
    <property type="entry name" value="Peptidase_S10"/>
    <property type="match status" value="1"/>
</dbReference>
<reference evidence="2 3" key="1">
    <citation type="journal article" date="2021" name="Arch. Microbiol.">
        <title>Myceligenerans indicum sp. nov., an actinobacterium isolated from mangrove sediment of Sundarbans, India.</title>
        <authorList>
            <person name="Asha K."/>
            <person name="Bhadury P."/>
        </authorList>
    </citation>
    <scope>NUCLEOTIDE SEQUENCE [LARGE SCALE GENOMIC DNA]</scope>
    <source>
        <strain evidence="2 3">I2</strain>
    </source>
</reference>
<accession>A0ABS1LNE6</accession>
<evidence type="ECO:0000313" key="2">
    <source>
        <dbReference type="EMBL" id="MBL0887790.1"/>
    </source>
</evidence>
<sequence>MSDTPTSESTSRSEAEEPGTNRPAPGGDTATARQEPQDDLVTTRHTLHTPDGDLAYTATTGRIVLREEVTTDEKYGGRKAKAEMSLTYYTLDDADVARRPVTFAFNGGPGSSSVWLHLGLLGPRRVDSGDVGNLTPPPYGLIDNHETLLRVSDLVFIDPVSTGYSRAAEGEKARPYHGFTGDLESVGEVIRLWTSRHDRWMSPKFLIGESYGGTRGASLAEYLQSRFGMFLNGLMLIAPALNLETLYHADGSDLPNPLFLPVYAATAHYHGLHPGRSLDEVVADARAYADEYRAVLARGQALDDDARAAAVARVAAITGLSEDYVDRANLRPEHTRAYAELLRSQRLVTGRLDTRFTGPADHYTHEVMPGDPFLTAILGPYSAALHHYLRGELEYGNDAVYEVMTGAVHPWSYKEFEGRAIDVAGKLAEAMIVNPHLQVHVAMGRYDGGVPVEAIEYSLDQMPVPREARERVETRTYPAGHMMYVHPEARVQQSADLAAFVERASNR</sequence>
<gene>
    <name evidence="2" type="ORF">HGK34_16135</name>
</gene>
<evidence type="ECO:0000313" key="3">
    <source>
        <dbReference type="Proteomes" id="UP000675409"/>
    </source>
</evidence>
<dbReference type="Proteomes" id="UP000675409">
    <property type="component" value="Unassembled WGS sequence"/>
</dbReference>
<proteinExistence type="predicted"/>
<dbReference type="InterPro" id="IPR001563">
    <property type="entry name" value="Peptidase_S10"/>
</dbReference>
<feature type="region of interest" description="Disordered" evidence="1">
    <location>
        <begin position="1"/>
        <end position="36"/>
    </location>
</feature>
<name>A0ABS1LNE6_9MICO</name>
<dbReference type="EMBL" id="JABBYC010000036">
    <property type="protein sequence ID" value="MBL0887790.1"/>
    <property type="molecule type" value="Genomic_DNA"/>
</dbReference>
<feature type="compositionally biased region" description="Low complexity" evidence="1">
    <location>
        <begin position="1"/>
        <end position="12"/>
    </location>
</feature>
<dbReference type="Gene3D" id="3.40.50.1820">
    <property type="entry name" value="alpha/beta hydrolase"/>
    <property type="match status" value="1"/>
</dbReference>
<dbReference type="SUPFAM" id="SSF53474">
    <property type="entry name" value="alpha/beta-Hydrolases"/>
    <property type="match status" value="1"/>
</dbReference>
<dbReference type="InterPro" id="IPR029058">
    <property type="entry name" value="AB_hydrolase_fold"/>
</dbReference>
<evidence type="ECO:0000256" key="1">
    <source>
        <dbReference type="SAM" id="MobiDB-lite"/>
    </source>
</evidence>